<comment type="caution">
    <text evidence="1">The sequence shown here is derived from an EMBL/GenBank/DDBJ whole genome shotgun (WGS) entry which is preliminary data.</text>
</comment>
<reference evidence="1 2" key="1">
    <citation type="journal article" date="2014" name="Am. J. Bot.">
        <title>Genome assembly and annotation for red clover (Trifolium pratense; Fabaceae).</title>
        <authorList>
            <person name="Istvanek J."/>
            <person name="Jaros M."/>
            <person name="Krenek A."/>
            <person name="Repkova J."/>
        </authorList>
    </citation>
    <scope>NUCLEOTIDE SEQUENCE [LARGE SCALE GENOMIC DNA]</scope>
    <source>
        <strain evidence="2">cv. Tatra</strain>
        <tissue evidence="1">Young leaves</tissue>
    </source>
</reference>
<gene>
    <name evidence="1" type="ORF">L195_g062338</name>
</gene>
<organism evidence="1 2">
    <name type="scientific">Trifolium pratense</name>
    <name type="common">Red clover</name>
    <dbReference type="NCBI Taxonomy" id="57577"/>
    <lineage>
        <taxon>Eukaryota</taxon>
        <taxon>Viridiplantae</taxon>
        <taxon>Streptophyta</taxon>
        <taxon>Embryophyta</taxon>
        <taxon>Tracheophyta</taxon>
        <taxon>Spermatophyta</taxon>
        <taxon>Magnoliopsida</taxon>
        <taxon>eudicotyledons</taxon>
        <taxon>Gunneridae</taxon>
        <taxon>Pentapetalae</taxon>
        <taxon>rosids</taxon>
        <taxon>fabids</taxon>
        <taxon>Fabales</taxon>
        <taxon>Fabaceae</taxon>
        <taxon>Papilionoideae</taxon>
        <taxon>50 kb inversion clade</taxon>
        <taxon>NPAAA clade</taxon>
        <taxon>Hologalegina</taxon>
        <taxon>IRL clade</taxon>
        <taxon>Trifolieae</taxon>
        <taxon>Trifolium</taxon>
    </lineage>
</organism>
<dbReference type="EMBL" id="ASHM01171999">
    <property type="protein sequence ID" value="PNX64904.1"/>
    <property type="molecule type" value="Genomic_DNA"/>
</dbReference>
<name>A0A2K3KF28_TRIPR</name>
<dbReference type="AlphaFoldDB" id="A0A2K3KF28"/>
<reference evidence="1 2" key="2">
    <citation type="journal article" date="2017" name="Front. Plant Sci.">
        <title>Gene Classification and Mining of Molecular Markers Useful in Red Clover (Trifolium pratense) Breeding.</title>
        <authorList>
            <person name="Istvanek J."/>
            <person name="Dluhosova J."/>
            <person name="Dluhos P."/>
            <person name="Patkova L."/>
            <person name="Nedelnik J."/>
            <person name="Repkova J."/>
        </authorList>
    </citation>
    <scope>NUCLEOTIDE SEQUENCE [LARGE SCALE GENOMIC DNA]</scope>
    <source>
        <strain evidence="2">cv. Tatra</strain>
        <tissue evidence="1">Young leaves</tissue>
    </source>
</reference>
<sequence>MPPHSVVATPVNPRLVSWSTPMEGTVCLNVDGSLFGATSSAGYGGLIRDHNSVFISGFYGAANVR</sequence>
<evidence type="ECO:0000313" key="2">
    <source>
        <dbReference type="Proteomes" id="UP000236291"/>
    </source>
</evidence>
<protein>
    <submittedName>
        <fullName evidence="1">Uncharacterized protein</fullName>
    </submittedName>
</protein>
<evidence type="ECO:0000313" key="1">
    <source>
        <dbReference type="EMBL" id="PNX64904.1"/>
    </source>
</evidence>
<proteinExistence type="predicted"/>
<accession>A0A2K3KF28</accession>
<dbReference type="Proteomes" id="UP000236291">
    <property type="component" value="Unassembled WGS sequence"/>
</dbReference>
<feature type="non-terminal residue" evidence="1">
    <location>
        <position position="65"/>
    </location>
</feature>